<dbReference type="Gene3D" id="4.10.60.10">
    <property type="entry name" value="Zinc finger, CCHC-type"/>
    <property type="match status" value="1"/>
</dbReference>
<feature type="region of interest" description="Disordered" evidence="15">
    <location>
        <begin position="430"/>
        <end position="454"/>
    </location>
</feature>
<dbReference type="Pfam" id="PF22936">
    <property type="entry name" value="Pol_BBD"/>
    <property type="match status" value="1"/>
</dbReference>
<evidence type="ECO:0000256" key="11">
    <source>
        <dbReference type="ARBA" id="ARBA00022918"/>
    </source>
</evidence>
<dbReference type="GO" id="GO:0015074">
    <property type="term" value="P:DNA integration"/>
    <property type="evidence" value="ECO:0007669"/>
    <property type="project" value="UniProtKB-KW"/>
</dbReference>
<dbReference type="GO" id="GO:0003887">
    <property type="term" value="F:DNA-directed DNA polymerase activity"/>
    <property type="evidence" value="ECO:0007669"/>
    <property type="project" value="UniProtKB-KW"/>
</dbReference>
<dbReference type="PANTHER" id="PTHR42648:SF11">
    <property type="entry name" value="TRANSPOSON TY4-P GAG-POL POLYPROTEIN"/>
    <property type="match status" value="1"/>
</dbReference>
<dbReference type="InterPro" id="IPR036875">
    <property type="entry name" value="Znf_CCHC_sf"/>
</dbReference>
<evidence type="ECO:0000313" key="18">
    <source>
        <dbReference type="Proteomes" id="UP000801492"/>
    </source>
</evidence>
<dbReference type="GO" id="GO:0008270">
    <property type="term" value="F:zinc ion binding"/>
    <property type="evidence" value="ECO:0007669"/>
    <property type="project" value="UniProtKB-KW"/>
</dbReference>
<keyword evidence="14" id="KW-0863">Zinc-finger</keyword>
<dbReference type="Pfam" id="PF25597">
    <property type="entry name" value="SH3_retrovirus"/>
    <property type="match status" value="1"/>
</dbReference>
<evidence type="ECO:0000256" key="1">
    <source>
        <dbReference type="ARBA" id="ARBA00002180"/>
    </source>
</evidence>
<evidence type="ECO:0000259" key="16">
    <source>
        <dbReference type="PROSITE" id="PS50158"/>
    </source>
</evidence>
<dbReference type="InterPro" id="IPR057670">
    <property type="entry name" value="SH3_retrovirus"/>
</dbReference>
<keyword evidence="5" id="KW-0547">Nucleotide-binding</keyword>
<dbReference type="Pfam" id="PF13976">
    <property type="entry name" value="gag_pre-integrs"/>
    <property type="match status" value="1"/>
</dbReference>
<keyword evidence="8" id="KW-0067">ATP-binding</keyword>
<protein>
    <recommendedName>
        <fullName evidence="16">CCHC-type domain-containing protein</fullName>
    </recommendedName>
</protein>
<feature type="domain" description="CCHC-type" evidence="16">
    <location>
        <begin position="35"/>
        <end position="51"/>
    </location>
</feature>
<dbReference type="GO" id="GO:0005524">
    <property type="term" value="F:ATP binding"/>
    <property type="evidence" value="ECO:0007669"/>
    <property type="project" value="UniProtKB-KW"/>
</dbReference>
<keyword evidence="14" id="KW-0862">Zinc</keyword>
<sequence>MRLPSKQNESVALVANSENKKYSKNENNNFKSKQKCFKCRGVGHYAKDCPKRKSSSSVSCKKGTKPSGEAFICEVEGVAESDVWIADSGASVHMTSKKQYFLTYKAFIVPKQVQVGNNKMVLAYGHGIINVEMFVRGQTIEKGYHFRADQNGCSLVKDSIVKMTGKRSTNGLYVLAMHVCLPETACRVFVASMQDTVQLWHERLCHQNKRHVTKILKKYEIEVQEEEEFCENCVYGKQHRNSFNERKNRPQNVGELIYGDVCGPMQKDSVGGAKYFLCLKEAIQDIDEKGESHAEAVNTAAYVINRTGLSTVKDKTPMEMWSGKQYESIDHFRVFGTECYVHVPKACRRKWDTKSVLGYVVGYCSEKDGCRVWIETEDKVILSRDVIFKNGQILQKGADFMIKPITDTTYYESSSSDGPDEEPIKELDLQDDISESDVPVESDNEADISDARVW</sequence>
<keyword evidence="7" id="KW-0378">Hydrolase</keyword>
<dbReference type="InterPro" id="IPR025724">
    <property type="entry name" value="GAG-pre-integrase_dom"/>
</dbReference>
<keyword evidence="4" id="KW-0479">Metal-binding</keyword>
<feature type="region of interest" description="Disordered" evidence="15">
    <location>
        <begin position="1"/>
        <end position="27"/>
    </location>
</feature>
<evidence type="ECO:0000256" key="3">
    <source>
        <dbReference type="ARBA" id="ARBA00022722"/>
    </source>
</evidence>
<keyword evidence="18" id="KW-1185">Reference proteome</keyword>
<keyword evidence="12" id="KW-0548">Nucleotidyltransferase</keyword>
<dbReference type="Proteomes" id="UP000801492">
    <property type="component" value="Unassembled WGS sequence"/>
</dbReference>
<keyword evidence="2" id="KW-0645">Protease</keyword>
<evidence type="ECO:0000256" key="13">
    <source>
        <dbReference type="ARBA" id="ARBA00023172"/>
    </source>
</evidence>
<feature type="compositionally biased region" description="Polar residues" evidence="15">
    <location>
        <begin position="1"/>
        <end position="10"/>
    </location>
</feature>
<dbReference type="GO" id="GO:0006508">
    <property type="term" value="P:proteolysis"/>
    <property type="evidence" value="ECO:0007669"/>
    <property type="project" value="UniProtKB-KW"/>
</dbReference>
<dbReference type="Pfam" id="PF00098">
    <property type="entry name" value="zf-CCHC"/>
    <property type="match status" value="1"/>
</dbReference>
<dbReference type="GO" id="GO:0003676">
    <property type="term" value="F:nucleic acid binding"/>
    <property type="evidence" value="ECO:0007669"/>
    <property type="project" value="InterPro"/>
</dbReference>
<keyword evidence="13" id="KW-0233">DNA recombination</keyword>
<evidence type="ECO:0000256" key="5">
    <source>
        <dbReference type="ARBA" id="ARBA00022741"/>
    </source>
</evidence>
<evidence type="ECO:0000256" key="15">
    <source>
        <dbReference type="SAM" id="MobiDB-lite"/>
    </source>
</evidence>
<feature type="non-terminal residue" evidence="17">
    <location>
        <position position="454"/>
    </location>
</feature>
<organism evidence="17 18">
    <name type="scientific">Ignelater luminosus</name>
    <name type="common">Cucubano</name>
    <name type="synonym">Pyrophorus luminosus</name>
    <dbReference type="NCBI Taxonomy" id="2038154"/>
    <lineage>
        <taxon>Eukaryota</taxon>
        <taxon>Metazoa</taxon>
        <taxon>Ecdysozoa</taxon>
        <taxon>Arthropoda</taxon>
        <taxon>Hexapoda</taxon>
        <taxon>Insecta</taxon>
        <taxon>Pterygota</taxon>
        <taxon>Neoptera</taxon>
        <taxon>Endopterygota</taxon>
        <taxon>Coleoptera</taxon>
        <taxon>Polyphaga</taxon>
        <taxon>Elateriformia</taxon>
        <taxon>Elateroidea</taxon>
        <taxon>Elateridae</taxon>
        <taxon>Agrypninae</taxon>
        <taxon>Pyrophorini</taxon>
        <taxon>Ignelater</taxon>
    </lineage>
</organism>
<gene>
    <name evidence="17" type="ORF">ILUMI_08222</name>
</gene>
<dbReference type="InterPro" id="IPR054722">
    <property type="entry name" value="PolX-like_BBD"/>
</dbReference>
<dbReference type="GO" id="GO:0006310">
    <property type="term" value="P:DNA recombination"/>
    <property type="evidence" value="ECO:0007669"/>
    <property type="project" value="UniProtKB-KW"/>
</dbReference>
<dbReference type="InterPro" id="IPR039537">
    <property type="entry name" value="Retrotran_Ty1/copia-like"/>
</dbReference>
<comment type="caution">
    <text evidence="17">The sequence shown here is derived from an EMBL/GenBank/DDBJ whole genome shotgun (WGS) entry which is preliminary data.</text>
</comment>
<keyword evidence="3" id="KW-0540">Nuclease</keyword>
<dbReference type="PROSITE" id="PS50158">
    <property type="entry name" value="ZF_CCHC"/>
    <property type="match status" value="1"/>
</dbReference>
<evidence type="ECO:0000313" key="17">
    <source>
        <dbReference type="EMBL" id="KAF2897953.1"/>
    </source>
</evidence>
<dbReference type="GO" id="GO:0003964">
    <property type="term" value="F:RNA-directed DNA polymerase activity"/>
    <property type="evidence" value="ECO:0007669"/>
    <property type="project" value="UniProtKB-KW"/>
</dbReference>
<evidence type="ECO:0000256" key="4">
    <source>
        <dbReference type="ARBA" id="ARBA00022723"/>
    </source>
</evidence>
<dbReference type="OrthoDB" id="6818644at2759"/>
<feature type="compositionally biased region" description="Acidic residues" evidence="15">
    <location>
        <begin position="430"/>
        <end position="448"/>
    </location>
</feature>
<evidence type="ECO:0000256" key="8">
    <source>
        <dbReference type="ARBA" id="ARBA00022840"/>
    </source>
</evidence>
<dbReference type="SUPFAM" id="SSF53098">
    <property type="entry name" value="Ribonuclease H-like"/>
    <property type="match status" value="1"/>
</dbReference>
<dbReference type="InterPro" id="IPR012337">
    <property type="entry name" value="RNaseH-like_sf"/>
</dbReference>
<keyword evidence="11" id="KW-0695">RNA-directed DNA polymerase</keyword>
<dbReference type="EMBL" id="VTPC01003834">
    <property type="protein sequence ID" value="KAF2897953.1"/>
    <property type="molecule type" value="Genomic_DNA"/>
</dbReference>
<evidence type="ECO:0000256" key="2">
    <source>
        <dbReference type="ARBA" id="ARBA00022670"/>
    </source>
</evidence>
<dbReference type="SMART" id="SM00343">
    <property type="entry name" value="ZnF_C2HC"/>
    <property type="match status" value="1"/>
</dbReference>
<keyword evidence="12" id="KW-0239">DNA-directed DNA polymerase</keyword>
<dbReference type="InterPro" id="IPR001878">
    <property type="entry name" value="Znf_CCHC"/>
</dbReference>
<name>A0A8K0D210_IGNLU</name>
<dbReference type="GO" id="GO:0004519">
    <property type="term" value="F:endonuclease activity"/>
    <property type="evidence" value="ECO:0007669"/>
    <property type="project" value="UniProtKB-KW"/>
</dbReference>
<dbReference type="GO" id="GO:0008233">
    <property type="term" value="F:peptidase activity"/>
    <property type="evidence" value="ECO:0007669"/>
    <property type="project" value="UniProtKB-KW"/>
</dbReference>
<proteinExistence type="predicted"/>
<keyword evidence="9" id="KW-0460">Magnesium</keyword>
<evidence type="ECO:0000256" key="14">
    <source>
        <dbReference type="PROSITE-ProRule" id="PRU00047"/>
    </source>
</evidence>
<evidence type="ECO:0000256" key="9">
    <source>
        <dbReference type="ARBA" id="ARBA00022842"/>
    </source>
</evidence>
<reference evidence="17" key="1">
    <citation type="submission" date="2019-08" db="EMBL/GenBank/DDBJ databases">
        <title>The genome of the North American firefly Photinus pyralis.</title>
        <authorList>
            <consortium name="Photinus pyralis genome working group"/>
            <person name="Fallon T.R."/>
            <person name="Sander Lower S.E."/>
            <person name="Weng J.-K."/>
        </authorList>
    </citation>
    <scope>NUCLEOTIDE SEQUENCE</scope>
    <source>
        <strain evidence="17">TRF0915ILg1</strain>
        <tissue evidence="17">Whole body</tissue>
    </source>
</reference>
<keyword evidence="6" id="KW-0255">Endonuclease</keyword>
<evidence type="ECO:0000256" key="7">
    <source>
        <dbReference type="ARBA" id="ARBA00022801"/>
    </source>
</evidence>
<keyword evidence="12" id="KW-0808">Transferase</keyword>
<dbReference type="SUPFAM" id="SSF57756">
    <property type="entry name" value="Retrovirus zinc finger-like domains"/>
    <property type="match status" value="1"/>
</dbReference>
<dbReference type="AlphaFoldDB" id="A0A8K0D210"/>
<evidence type="ECO:0000256" key="10">
    <source>
        <dbReference type="ARBA" id="ARBA00022908"/>
    </source>
</evidence>
<keyword evidence="10" id="KW-0229">DNA integration</keyword>
<accession>A0A8K0D210</accession>
<dbReference type="PANTHER" id="PTHR42648">
    <property type="entry name" value="TRANSPOSASE, PUTATIVE-RELATED"/>
    <property type="match status" value="1"/>
</dbReference>
<comment type="function">
    <text evidence="1">The aspartyl protease (PR) mediates the proteolytic cleavages of the Gag and Gag-Pol polyproteins after assembly of the VLP.</text>
</comment>
<evidence type="ECO:0000256" key="6">
    <source>
        <dbReference type="ARBA" id="ARBA00022759"/>
    </source>
</evidence>
<evidence type="ECO:0000256" key="12">
    <source>
        <dbReference type="ARBA" id="ARBA00022932"/>
    </source>
</evidence>